<evidence type="ECO:0000313" key="3">
    <source>
        <dbReference type="Proteomes" id="UP000287651"/>
    </source>
</evidence>
<reference evidence="2 3" key="1">
    <citation type="journal article" date="2014" name="Agronomy (Basel)">
        <title>A Draft Genome Sequence for Ensete ventricosum, the Drought-Tolerant Tree Against Hunger.</title>
        <authorList>
            <person name="Harrison J."/>
            <person name="Moore K.A."/>
            <person name="Paszkiewicz K."/>
            <person name="Jones T."/>
            <person name="Grant M."/>
            <person name="Ambacheew D."/>
            <person name="Muzemil S."/>
            <person name="Studholme D.J."/>
        </authorList>
    </citation>
    <scope>NUCLEOTIDE SEQUENCE [LARGE SCALE GENOMIC DNA]</scope>
</reference>
<dbReference type="EMBL" id="AMZH03000818">
    <property type="protein sequence ID" value="RRT81823.1"/>
    <property type="molecule type" value="Genomic_DNA"/>
</dbReference>
<feature type="compositionally biased region" description="Basic and acidic residues" evidence="1">
    <location>
        <begin position="102"/>
        <end position="111"/>
    </location>
</feature>
<dbReference type="Proteomes" id="UP000287651">
    <property type="component" value="Unassembled WGS sequence"/>
</dbReference>
<dbReference type="AlphaFoldDB" id="A0A427AZX7"/>
<feature type="region of interest" description="Disordered" evidence="1">
    <location>
        <begin position="100"/>
        <end position="154"/>
    </location>
</feature>
<accession>A0A427AZX7</accession>
<feature type="compositionally biased region" description="Basic and acidic residues" evidence="1">
    <location>
        <begin position="117"/>
        <end position="128"/>
    </location>
</feature>
<feature type="compositionally biased region" description="Low complexity" evidence="1">
    <location>
        <begin position="145"/>
        <end position="154"/>
    </location>
</feature>
<gene>
    <name evidence="2" type="ORF">B296_00002078</name>
</gene>
<name>A0A427AZX7_ENSVE</name>
<evidence type="ECO:0000256" key="1">
    <source>
        <dbReference type="SAM" id="MobiDB-lite"/>
    </source>
</evidence>
<sequence>MGEEQHRVVSLCFFYFAYAALPEADLIGREGVRLDFMEAAKVERHDVIGTGEDMYVKRALKGNRKWPPAMARMEFNVCSEAWGKGLLQNCRGNHEMLSLQPKKQEHKEHTHTTRSAEQSKGDGGEGRRREKKQTCWLRPDLSPSTATAGAAATAPPIKKGRGLLRWERAIAKKQPPPWSRIFYMLASTLADSHGGIIIRHTPSVAKSKNGFPISFLDTGTCSFAGARLPSFPPPLSLRGPLVRRLGLRAKQRTNARKIWGRPYRRSDCRECAWDGGTKTAREACAMRRETKSSIGHKVRVFAFVSIPKL</sequence>
<evidence type="ECO:0000313" key="2">
    <source>
        <dbReference type="EMBL" id="RRT81823.1"/>
    </source>
</evidence>
<organism evidence="2 3">
    <name type="scientific">Ensete ventricosum</name>
    <name type="common">Abyssinian banana</name>
    <name type="synonym">Musa ensete</name>
    <dbReference type="NCBI Taxonomy" id="4639"/>
    <lineage>
        <taxon>Eukaryota</taxon>
        <taxon>Viridiplantae</taxon>
        <taxon>Streptophyta</taxon>
        <taxon>Embryophyta</taxon>
        <taxon>Tracheophyta</taxon>
        <taxon>Spermatophyta</taxon>
        <taxon>Magnoliopsida</taxon>
        <taxon>Liliopsida</taxon>
        <taxon>Zingiberales</taxon>
        <taxon>Musaceae</taxon>
        <taxon>Ensete</taxon>
    </lineage>
</organism>
<protein>
    <submittedName>
        <fullName evidence="2">Uncharacterized protein</fullName>
    </submittedName>
</protein>
<proteinExistence type="predicted"/>
<comment type="caution">
    <text evidence="2">The sequence shown here is derived from an EMBL/GenBank/DDBJ whole genome shotgun (WGS) entry which is preliminary data.</text>
</comment>